<sequence length="299" mass="33908">MSSVSELDFFILLCAEGSISNAAKALDISSAAASKRLAQIEKNMGCQLVIRSTRAMSLTSSGQLYLEYAQKISREMDTMRRAIRQQSTGAEGTIRINAPFGFGRKYIADAISQFVREYPQIDCQLYLTDHPVNLIERSLDVCIRFGNLPDSTLHARKLVTHQRWLCAAPRYLKKAGTPAHPRELSHHNCLFLRQNDDTYGNWTFIKENEHHHVKVAGSLSANDGETVLHWTLQGLGVTVRAEWDVVKHVKTGKLIRLLPDYALPNADIYAVYPYSQYTPIRVRLLIDFLAEYLRQPLIF</sequence>
<dbReference type="EMBL" id="AP022869">
    <property type="protein sequence ID" value="BCB69880.1"/>
    <property type="molecule type" value="Genomic_DNA"/>
</dbReference>
<dbReference type="InterPro" id="IPR005119">
    <property type="entry name" value="LysR_subst-bd"/>
</dbReference>
<dbReference type="GO" id="GO:0006351">
    <property type="term" value="P:DNA-templated transcription"/>
    <property type="evidence" value="ECO:0007669"/>
    <property type="project" value="TreeGrafter"/>
</dbReference>
<dbReference type="GeneID" id="97278035"/>
<accession>A0A1N6CX50</accession>
<dbReference type="PANTHER" id="PTHR30537:SF5">
    <property type="entry name" value="HTH-TYPE TRANSCRIPTIONAL ACTIVATOR TTDR-RELATED"/>
    <property type="match status" value="1"/>
</dbReference>
<evidence type="ECO:0000256" key="3">
    <source>
        <dbReference type="ARBA" id="ARBA00023125"/>
    </source>
</evidence>
<keyword evidence="4" id="KW-0804">Transcription</keyword>
<dbReference type="SUPFAM" id="SSF46785">
    <property type="entry name" value="Winged helix' DNA-binding domain"/>
    <property type="match status" value="1"/>
</dbReference>
<dbReference type="Gene3D" id="3.40.190.290">
    <property type="match status" value="1"/>
</dbReference>
<dbReference type="EMBL" id="FODB01000067">
    <property type="protein sequence ID" value="SEO30450.1"/>
    <property type="molecule type" value="Genomic_DNA"/>
</dbReference>
<evidence type="ECO:0000313" key="11">
    <source>
        <dbReference type="Proteomes" id="UP000501053"/>
    </source>
</evidence>
<dbReference type="InterPro" id="IPR000847">
    <property type="entry name" value="LysR_HTH_N"/>
</dbReference>
<dbReference type="Proteomes" id="UP000501053">
    <property type="component" value="Chromosome"/>
</dbReference>
<evidence type="ECO:0000256" key="2">
    <source>
        <dbReference type="ARBA" id="ARBA00023015"/>
    </source>
</evidence>
<dbReference type="EMBL" id="FSQX01000001">
    <property type="protein sequence ID" value="SIN63057.1"/>
    <property type="molecule type" value="Genomic_DNA"/>
</dbReference>
<evidence type="ECO:0000256" key="1">
    <source>
        <dbReference type="ARBA" id="ARBA00009437"/>
    </source>
</evidence>
<dbReference type="InterPro" id="IPR036388">
    <property type="entry name" value="WH-like_DNA-bd_sf"/>
</dbReference>
<dbReference type="PROSITE" id="PS50931">
    <property type="entry name" value="HTH_LYSR"/>
    <property type="match status" value="1"/>
</dbReference>
<dbReference type="InterPro" id="IPR036390">
    <property type="entry name" value="WH_DNA-bd_sf"/>
</dbReference>
<keyword evidence="11" id="KW-1185">Reference proteome</keyword>
<name>A0A1N6CX50_9GAMM</name>
<reference evidence="8 9" key="2">
    <citation type="submission" date="2016-11" db="EMBL/GenBank/DDBJ databases">
        <authorList>
            <person name="Jaros S."/>
            <person name="Januszkiewicz K."/>
            <person name="Wedrychowicz H."/>
        </authorList>
    </citation>
    <scope>NUCLEOTIDE SEQUENCE [LARGE SCALE GENOMIC DNA]</scope>
    <source>
        <strain evidence="8 9">ACAM 239</strain>
    </source>
</reference>
<organism evidence="8 9">
    <name type="scientific">Vreelandella aquamarina</name>
    <dbReference type="NCBI Taxonomy" id="77097"/>
    <lineage>
        <taxon>Bacteria</taxon>
        <taxon>Pseudomonadati</taxon>
        <taxon>Pseudomonadota</taxon>
        <taxon>Gammaproteobacteria</taxon>
        <taxon>Oceanospirillales</taxon>
        <taxon>Halomonadaceae</taxon>
        <taxon>Vreelandella</taxon>
    </lineage>
</organism>
<dbReference type="SUPFAM" id="SSF53850">
    <property type="entry name" value="Periplasmic binding protein-like II"/>
    <property type="match status" value="1"/>
</dbReference>
<dbReference type="FunFam" id="1.10.10.10:FF:000001">
    <property type="entry name" value="LysR family transcriptional regulator"/>
    <property type="match status" value="1"/>
</dbReference>
<feature type="domain" description="HTH lysR-type" evidence="5">
    <location>
        <begin position="10"/>
        <end position="59"/>
    </location>
</feature>
<evidence type="ECO:0000256" key="4">
    <source>
        <dbReference type="ARBA" id="ARBA00023163"/>
    </source>
</evidence>
<dbReference type="Pfam" id="PF03466">
    <property type="entry name" value="LysR_substrate"/>
    <property type="match status" value="1"/>
</dbReference>
<dbReference type="Gene3D" id="1.10.10.10">
    <property type="entry name" value="Winged helix-like DNA-binding domain superfamily/Winged helix DNA-binding domain"/>
    <property type="match status" value="1"/>
</dbReference>
<protein>
    <submittedName>
        <fullName evidence="8">DNA-binding transcriptional regulator, LysR family</fullName>
    </submittedName>
    <submittedName>
        <fullName evidence="6">LysR family transcriptional regulator</fullName>
    </submittedName>
</protein>
<accession>A0A1H8NLF5</accession>
<proteinExistence type="inferred from homology"/>
<dbReference type="InterPro" id="IPR058163">
    <property type="entry name" value="LysR-type_TF_proteobact-type"/>
</dbReference>
<evidence type="ECO:0000259" key="5">
    <source>
        <dbReference type="PROSITE" id="PS50931"/>
    </source>
</evidence>
<keyword evidence="3 8" id="KW-0238">DNA-binding</keyword>
<dbReference type="STRING" id="77097.SAMN04490369_106712"/>
<comment type="similarity">
    <text evidence="1">Belongs to the LysR transcriptional regulatory family.</text>
</comment>
<dbReference type="Proteomes" id="UP000199493">
    <property type="component" value="Unassembled WGS sequence"/>
</dbReference>
<dbReference type="Proteomes" id="UP000185024">
    <property type="component" value="Unassembled WGS sequence"/>
</dbReference>
<dbReference type="Pfam" id="PF00126">
    <property type="entry name" value="HTH_1"/>
    <property type="match status" value="1"/>
</dbReference>
<dbReference type="GO" id="GO:0003700">
    <property type="term" value="F:DNA-binding transcription factor activity"/>
    <property type="evidence" value="ECO:0007669"/>
    <property type="project" value="InterPro"/>
</dbReference>
<dbReference type="CDD" id="cd08479">
    <property type="entry name" value="PBP2_CrgA_like_9"/>
    <property type="match status" value="1"/>
</dbReference>
<dbReference type="GO" id="GO:0043565">
    <property type="term" value="F:sequence-specific DNA binding"/>
    <property type="evidence" value="ECO:0007669"/>
    <property type="project" value="TreeGrafter"/>
</dbReference>
<dbReference type="RefSeq" id="WP_054641792.1">
    <property type="nucleotide sequence ID" value="NZ_AP022869.1"/>
</dbReference>
<evidence type="ECO:0000313" key="7">
    <source>
        <dbReference type="EMBL" id="SEO30450.1"/>
    </source>
</evidence>
<evidence type="ECO:0000313" key="9">
    <source>
        <dbReference type="Proteomes" id="UP000185024"/>
    </source>
</evidence>
<reference evidence="7 10" key="1">
    <citation type="submission" date="2016-10" db="EMBL/GenBank/DDBJ databases">
        <authorList>
            <person name="de Groot N.N."/>
        </authorList>
    </citation>
    <scope>NUCLEOTIDE SEQUENCE [LARGE SCALE GENOMIC DNA]</scope>
    <source>
        <strain evidence="7 10">558</strain>
    </source>
</reference>
<evidence type="ECO:0000313" key="8">
    <source>
        <dbReference type="EMBL" id="SIN63057.1"/>
    </source>
</evidence>
<gene>
    <name evidence="6" type="primary">ttdR_1</name>
    <name evidence="6" type="ORF">HMEPL2_02310</name>
    <name evidence="7" type="ORF">SAMN04490369_106712</name>
    <name evidence="8" type="ORF">SAMN05878438_1099</name>
</gene>
<dbReference type="FunFam" id="3.40.190.290:FF:000001">
    <property type="entry name" value="Transcriptional regulator, LysR family"/>
    <property type="match status" value="1"/>
</dbReference>
<dbReference type="AlphaFoldDB" id="A0A1N6CX50"/>
<dbReference type="PANTHER" id="PTHR30537">
    <property type="entry name" value="HTH-TYPE TRANSCRIPTIONAL REGULATOR"/>
    <property type="match status" value="1"/>
</dbReference>
<evidence type="ECO:0000313" key="6">
    <source>
        <dbReference type="EMBL" id="BCB69880.1"/>
    </source>
</evidence>
<reference evidence="6 11" key="3">
    <citation type="submission" date="2020-03" db="EMBL/GenBank/DDBJ databases">
        <title>Complete Genome Sequence of Halomonas meridiana strain Eplume2, isolated from hydrothermal-plume in the north east Pacific Ocean.</title>
        <authorList>
            <person name="Kurihara Y."/>
            <person name="Kawai S."/>
            <person name="Sakai A."/>
            <person name="Galipon J."/>
            <person name="Arakawa K."/>
        </authorList>
    </citation>
    <scope>NUCLEOTIDE SEQUENCE [LARGE SCALE GENOMIC DNA]</scope>
    <source>
        <strain evidence="6 11">Eplume2</strain>
    </source>
</reference>
<keyword evidence="2" id="KW-0805">Transcription regulation</keyword>
<evidence type="ECO:0000313" key="10">
    <source>
        <dbReference type="Proteomes" id="UP000199493"/>
    </source>
</evidence>